<dbReference type="OrthoDB" id="9904383at2"/>
<keyword evidence="3" id="KW-1185">Reference proteome</keyword>
<proteinExistence type="predicted"/>
<name>A0A2V3VUH7_9BACI</name>
<evidence type="ECO:0000256" key="1">
    <source>
        <dbReference type="SAM" id="MobiDB-lite"/>
    </source>
</evidence>
<dbReference type="RefSeq" id="WP_110396246.1">
    <property type="nucleotide sequence ID" value="NZ_QJJQ01000011.1"/>
</dbReference>
<feature type="compositionally biased region" description="Basic and acidic residues" evidence="1">
    <location>
        <begin position="12"/>
        <end position="23"/>
    </location>
</feature>
<feature type="region of interest" description="Disordered" evidence="1">
    <location>
        <begin position="1"/>
        <end position="55"/>
    </location>
</feature>
<dbReference type="Proteomes" id="UP000247978">
    <property type="component" value="Unassembled WGS sequence"/>
</dbReference>
<sequence length="78" mass="9059">MLAKRDNKSHHDKGGKLNNDRQVHANSFIMQRDPRLNQQQITEQNLAQNDEDGNKDYFQSQIKVSESVAEYNKEQKGT</sequence>
<dbReference type="EMBL" id="QJJQ01000011">
    <property type="protein sequence ID" value="PXW85330.1"/>
    <property type="molecule type" value="Genomic_DNA"/>
</dbReference>
<gene>
    <name evidence="2" type="ORF">DFR56_11198</name>
</gene>
<comment type="caution">
    <text evidence="2">The sequence shown here is derived from an EMBL/GenBank/DDBJ whole genome shotgun (WGS) entry which is preliminary data.</text>
</comment>
<protein>
    <submittedName>
        <fullName evidence="2">Uncharacterized protein</fullName>
    </submittedName>
</protein>
<reference evidence="2 3" key="1">
    <citation type="submission" date="2018-05" db="EMBL/GenBank/DDBJ databases">
        <title>Genomic Encyclopedia of Type Strains, Phase IV (KMG-IV): sequencing the most valuable type-strain genomes for metagenomic binning, comparative biology and taxonomic classification.</title>
        <authorList>
            <person name="Goeker M."/>
        </authorList>
    </citation>
    <scope>NUCLEOTIDE SEQUENCE [LARGE SCALE GENOMIC DNA]</scope>
    <source>
        <strain evidence="2 3">DSM 28556</strain>
    </source>
</reference>
<dbReference type="AlphaFoldDB" id="A0A2V3VUH7"/>
<feature type="compositionally biased region" description="Polar residues" evidence="1">
    <location>
        <begin position="36"/>
        <end position="48"/>
    </location>
</feature>
<evidence type="ECO:0000313" key="2">
    <source>
        <dbReference type="EMBL" id="PXW85330.1"/>
    </source>
</evidence>
<accession>A0A2V3VUH7</accession>
<evidence type="ECO:0000313" key="3">
    <source>
        <dbReference type="Proteomes" id="UP000247978"/>
    </source>
</evidence>
<organism evidence="2 3">
    <name type="scientific">Pseudogracilibacillus auburnensis</name>
    <dbReference type="NCBI Taxonomy" id="1494959"/>
    <lineage>
        <taxon>Bacteria</taxon>
        <taxon>Bacillati</taxon>
        <taxon>Bacillota</taxon>
        <taxon>Bacilli</taxon>
        <taxon>Bacillales</taxon>
        <taxon>Bacillaceae</taxon>
        <taxon>Pseudogracilibacillus</taxon>
    </lineage>
</organism>